<comment type="caution">
    <text evidence="3">The sequence shown here is derived from an EMBL/GenBank/DDBJ whole genome shotgun (WGS) entry which is preliminary data.</text>
</comment>
<dbReference type="Pfam" id="PF26215">
    <property type="entry name" value="HTH_animal"/>
    <property type="match status" value="1"/>
</dbReference>
<evidence type="ECO:0000313" key="3">
    <source>
        <dbReference type="EMBL" id="CAG9576297.1"/>
    </source>
</evidence>
<dbReference type="Proteomes" id="UP000789524">
    <property type="component" value="Unassembled WGS sequence"/>
</dbReference>
<name>A0A8J2QY38_9NEOP</name>
<dbReference type="InterPro" id="IPR000477">
    <property type="entry name" value="RT_dom"/>
</dbReference>
<evidence type="ECO:0000259" key="1">
    <source>
        <dbReference type="PROSITE" id="PS50164"/>
    </source>
</evidence>
<feature type="domain" description="Reverse transcriptase" evidence="2">
    <location>
        <begin position="214"/>
        <end position="451"/>
    </location>
</feature>
<sequence length="715" mass="82128">MIRLEYLKTKKARLLTSLNFLKRCRDHDIIPTCVKISPKKDIKHSGRILHQASKSRATQSPVTVVNLSKQTLDKQTVEILKKGLNFAPAPSKLPFEDIICNVEECLHKNHVTKEESEAIRQDVSYVLRRSKLPRQNISRQESVALKHLRNNEDLTVLRADKGNATVVMDTSDYDSKITEILSDNSVYKKVNKDPTSKVLTETKLLINKYSSKLNLDIKSLVPSCSKPPKLYGLPKIHKQDVPLRPIVSQIDSPTYKLAKFLSKILSPLRGHTKSFVKDSYQFVNDIKHLKLTDNDIMVSFDVQSLFTNLPVLDCIEIVRGKLKDNKMPIEYAELLKHCLTSGYLMWKDEFYIQVDGVAMGSPVSPVVADIFMEDFEVRALSSPTIRPLIYKRYVYDTFTILNKNKTSAFLNHLNSINNKIQFTIELEANNSLAFLDILVIRNPDNTLGHTVYRKPTHTDRYLNGKSHHHPVQLATVGKSLLQRAQHLCDADHLEAELQHVRRALTINSLPVPRQHRKNQMKPPTVERQPAILPYVKGVTDRIGNILKKVSIKTIYKPHKKVSQFLRPIKSNIPLQQAGVYKLNCDCGLSYIGQTKRSIGTRVKEHVSDVRNRRASKSAVCEHALDKPGHYIRFDKPQILAREDRYIPRLIREAIEIKKHPNFNREDGWNLSNTWDPLLKNMKSHVRDHTAGPQDTVSAFCRHPERYARQLRNRWR</sequence>
<proteinExistence type="predicted"/>
<gene>
    <name evidence="3" type="ORF">DCHRY22_LOCUS11994</name>
</gene>
<evidence type="ECO:0000259" key="2">
    <source>
        <dbReference type="PROSITE" id="PS50878"/>
    </source>
</evidence>
<dbReference type="InterPro" id="IPR058912">
    <property type="entry name" value="HTH_animal"/>
</dbReference>
<organism evidence="3 4">
    <name type="scientific">Danaus chrysippus</name>
    <name type="common">African queen</name>
    <dbReference type="NCBI Taxonomy" id="151541"/>
    <lineage>
        <taxon>Eukaryota</taxon>
        <taxon>Metazoa</taxon>
        <taxon>Ecdysozoa</taxon>
        <taxon>Arthropoda</taxon>
        <taxon>Hexapoda</taxon>
        <taxon>Insecta</taxon>
        <taxon>Pterygota</taxon>
        <taxon>Neoptera</taxon>
        <taxon>Endopterygota</taxon>
        <taxon>Lepidoptera</taxon>
        <taxon>Glossata</taxon>
        <taxon>Ditrysia</taxon>
        <taxon>Papilionoidea</taxon>
        <taxon>Nymphalidae</taxon>
        <taxon>Danainae</taxon>
        <taxon>Danaini</taxon>
        <taxon>Danaina</taxon>
        <taxon>Danaus</taxon>
        <taxon>Anosia</taxon>
    </lineage>
</organism>
<dbReference type="InterPro" id="IPR000305">
    <property type="entry name" value="GIY-YIG_endonuc"/>
</dbReference>
<dbReference type="PROSITE" id="PS50878">
    <property type="entry name" value="RT_POL"/>
    <property type="match status" value="1"/>
</dbReference>
<dbReference type="PANTHER" id="PTHR21301">
    <property type="entry name" value="REVERSE TRANSCRIPTASE"/>
    <property type="match status" value="1"/>
</dbReference>
<dbReference type="PROSITE" id="PS50164">
    <property type="entry name" value="GIY_YIG"/>
    <property type="match status" value="1"/>
</dbReference>
<dbReference type="EMBL" id="CAKASE010000074">
    <property type="protein sequence ID" value="CAG9576297.1"/>
    <property type="molecule type" value="Genomic_DNA"/>
</dbReference>
<dbReference type="AlphaFoldDB" id="A0A8J2QY38"/>
<keyword evidence="4" id="KW-1185">Reference proteome</keyword>
<dbReference type="PANTHER" id="PTHR21301:SF11">
    <property type="entry name" value="GIY-YIG DOMAIN-CONTAINING PROTEIN"/>
    <property type="match status" value="1"/>
</dbReference>
<feature type="domain" description="GIY-YIG" evidence="1">
    <location>
        <begin position="575"/>
        <end position="656"/>
    </location>
</feature>
<evidence type="ECO:0000313" key="4">
    <source>
        <dbReference type="Proteomes" id="UP000789524"/>
    </source>
</evidence>
<dbReference type="CDD" id="cd10442">
    <property type="entry name" value="GIY-YIG_PLEs"/>
    <property type="match status" value="1"/>
</dbReference>
<dbReference type="OrthoDB" id="6782675at2759"/>
<protein>
    <submittedName>
        <fullName evidence="3">(African queen) hypothetical protein</fullName>
    </submittedName>
</protein>
<dbReference type="CDD" id="cd00304">
    <property type="entry name" value="RT_like"/>
    <property type="match status" value="1"/>
</dbReference>
<reference evidence="3" key="1">
    <citation type="submission" date="2021-09" db="EMBL/GenBank/DDBJ databases">
        <authorList>
            <person name="Martin H S."/>
        </authorList>
    </citation>
    <scope>NUCLEOTIDE SEQUENCE</scope>
</reference>
<accession>A0A8J2QY38</accession>